<proteinExistence type="inferred from homology"/>
<dbReference type="SUPFAM" id="SSF143011">
    <property type="entry name" value="RelE-like"/>
    <property type="match status" value="1"/>
</dbReference>
<dbReference type="AlphaFoldDB" id="A0A7Z0WFV4"/>
<dbReference type="InterPro" id="IPR007712">
    <property type="entry name" value="RelE/ParE_toxin"/>
</dbReference>
<name>A0A7Z0WFV4_9PSEU</name>
<keyword evidence="4" id="KW-1185">Reference proteome</keyword>
<accession>A0A7Z0WFV4</accession>
<dbReference type="PANTHER" id="PTHR35601:SF1">
    <property type="entry name" value="TOXIN RELE"/>
    <property type="match status" value="1"/>
</dbReference>
<dbReference type="EMBL" id="MSIF01000022">
    <property type="protein sequence ID" value="OLF06346.1"/>
    <property type="molecule type" value="Genomic_DNA"/>
</dbReference>
<evidence type="ECO:0000256" key="1">
    <source>
        <dbReference type="ARBA" id="ARBA00006226"/>
    </source>
</evidence>
<evidence type="ECO:0000256" key="2">
    <source>
        <dbReference type="ARBA" id="ARBA00022649"/>
    </source>
</evidence>
<dbReference type="NCBIfam" id="TIGR02385">
    <property type="entry name" value="RelE_StbE"/>
    <property type="match status" value="1"/>
</dbReference>
<keyword evidence="2" id="KW-1277">Toxin-antitoxin system</keyword>
<protein>
    <recommendedName>
        <fullName evidence="5">mRNA interferase RelE/StbE</fullName>
    </recommendedName>
</protein>
<gene>
    <name evidence="3" type="ORF">BLA60_32440</name>
</gene>
<dbReference type="Pfam" id="PF05016">
    <property type="entry name" value="ParE_toxin"/>
    <property type="match status" value="1"/>
</dbReference>
<comment type="similarity">
    <text evidence="1">Belongs to the RelE toxin family.</text>
</comment>
<reference evidence="3 4" key="1">
    <citation type="submission" date="2016-12" db="EMBL/GenBank/DDBJ databases">
        <title>The draft genome sequence of Actinophytocola xinjiangensis.</title>
        <authorList>
            <person name="Wang W."/>
            <person name="Yuan L."/>
        </authorList>
    </citation>
    <scope>NUCLEOTIDE SEQUENCE [LARGE SCALE GENOMIC DNA]</scope>
    <source>
        <strain evidence="3 4">CGMCC 4.4663</strain>
    </source>
</reference>
<dbReference type="Gene3D" id="3.30.2310.20">
    <property type="entry name" value="RelE-like"/>
    <property type="match status" value="1"/>
</dbReference>
<organism evidence="3 4">
    <name type="scientific">Actinophytocola xinjiangensis</name>
    <dbReference type="NCBI Taxonomy" id="485602"/>
    <lineage>
        <taxon>Bacteria</taxon>
        <taxon>Bacillati</taxon>
        <taxon>Actinomycetota</taxon>
        <taxon>Actinomycetes</taxon>
        <taxon>Pseudonocardiales</taxon>
        <taxon>Pseudonocardiaceae</taxon>
    </lineage>
</organism>
<dbReference type="PANTHER" id="PTHR35601">
    <property type="entry name" value="TOXIN RELE"/>
    <property type="match status" value="1"/>
</dbReference>
<dbReference type="InterPro" id="IPR035093">
    <property type="entry name" value="RelE/ParE_toxin_dom_sf"/>
</dbReference>
<dbReference type="Proteomes" id="UP000185696">
    <property type="component" value="Unassembled WGS sequence"/>
</dbReference>
<dbReference type="OrthoDB" id="5326046at2"/>
<evidence type="ECO:0008006" key="5">
    <source>
        <dbReference type="Google" id="ProtNLM"/>
    </source>
</evidence>
<sequence length="88" mass="10089">MPYAIEWTAPAVRELRKLDHQARRRVARAVTALALDPRPPGSRSLVGQPAGVMRLRVGDCRVVYQIEDDRVMVTVVRVAHRREVYRDL</sequence>
<evidence type="ECO:0000313" key="4">
    <source>
        <dbReference type="Proteomes" id="UP000185696"/>
    </source>
</evidence>
<comment type="caution">
    <text evidence="3">The sequence shown here is derived from an EMBL/GenBank/DDBJ whole genome shotgun (WGS) entry which is preliminary data.</text>
</comment>
<evidence type="ECO:0000313" key="3">
    <source>
        <dbReference type="EMBL" id="OLF06346.1"/>
    </source>
</evidence>
<dbReference type="RefSeq" id="WP_075136848.1">
    <property type="nucleotide sequence ID" value="NZ_MSIF01000022.1"/>
</dbReference>